<sequence length="77" mass="9252">MKTFKKYSEGFYDKVTLTQINNYLKGMSRLIPKKDLIAKLKKKWNLKKIEFNPMFTKILAIEKIEPDTEKHLKNENF</sequence>
<comment type="caution">
    <text evidence="1">The sequence shown here is derived from an EMBL/GenBank/DDBJ whole genome shotgun (WGS) entry which is preliminary data.</text>
</comment>
<dbReference type="Proteomes" id="UP000575480">
    <property type="component" value="Unassembled WGS sequence"/>
</dbReference>
<accession>A0A7K4MWK6</accession>
<evidence type="ECO:0000313" key="2">
    <source>
        <dbReference type="Proteomes" id="UP000575480"/>
    </source>
</evidence>
<protein>
    <submittedName>
        <fullName evidence="1">Uncharacterized protein</fullName>
    </submittedName>
</protein>
<name>A0A7K4MWK6_9ARCH</name>
<reference evidence="1 2" key="1">
    <citation type="journal article" date="2019" name="Environ. Microbiol.">
        <title>Genomics insights into ecotype formation of ammonia-oxidizing archaea in the deep ocean.</title>
        <authorList>
            <person name="Wang Y."/>
            <person name="Huang J.M."/>
            <person name="Cui G.J."/>
            <person name="Nunoura T."/>
            <person name="Takaki Y."/>
            <person name="Li W.L."/>
            <person name="Li J."/>
            <person name="Gao Z.M."/>
            <person name="Takai K."/>
            <person name="Zhang A.Q."/>
            <person name="Stepanauskas R."/>
        </authorList>
    </citation>
    <scope>NUCLEOTIDE SEQUENCE [LARGE SCALE GENOMIC DNA]</scope>
    <source>
        <strain evidence="1 2">L15a</strain>
    </source>
</reference>
<dbReference type="AlphaFoldDB" id="A0A7K4MWK6"/>
<gene>
    <name evidence="1" type="ORF">HX858_08970</name>
</gene>
<proteinExistence type="predicted"/>
<organism evidence="1 2">
    <name type="scientific">Marine Group I thaumarchaeote</name>
    <dbReference type="NCBI Taxonomy" id="2511932"/>
    <lineage>
        <taxon>Archaea</taxon>
        <taxon>Nitrososphaerota</taxon>
        <taxon>Marine Group I</taxon>
    </lineage>
</organism>
<dbReference type="EMBL" id="JACATH010000020">
    <property type="protein sequence ID" value="NWJ57857.1"/>
    <property type="molecule type" value="Genomic_DNA"/>
</dbReference>
<evidence type="ECO:0000313" key="1">
    <source>
        <dbReference type="EMBL" id="NWJ57857.1"/>
    </source>
</evidence>